<feature type="domain" description="Glycosyltransferase subfamily 4-like N-terminal" evidence="5">
    <location>
        <begin position="32"/>
        <end position="184"/>
    </location>
</feature>
<comment type="caution">
    <text evidence="6">The sequence shown here is derived from an EMBL/GenBank/DDBJ whole genome shotgun (WGS) entry which is preliminary data.</text>
</comment>
<dbReference type="Gene3D" id="3.40.50.2000">
    <property type="entry name" value="Glycogen Phosphorylase B"/>
    <property type="match status" value="2"/>
</dbReference>
<gene>
    <name evidence="6" type="ORF">GCM10023081_24280</name>
</gene>
<organism evidence="6 7">
    <name type="scientific">Arthrobacter ginkgonis</name>
    <dbReference type="NCBI Taxonomy" id="1630594"/>
    <lineage>
        <taxon>Bacteria</taxon>
        <taxon>Bacillati</taxon>
        <taxon>Actinomycetota</taxon>
        <taxon>Actinomycetes</taxon>
        <taxon>Micrococcales</taxon>
        <taxon>Micrococcaceae</taxon>
        <taxon>Arthrobacter</taxon>
    </lineage>
</organism>
<feature type="region of interest" description="Disordered" evidence="3">
    <location>
        <begin position="370"/>
        <end position="406"/>
    </location>
</feature>
<evidence type="ECO:0000259" key="5">
    <source>
        <dbReference type="Pfam" id="PF13439"/>
    </source>
</evidence>
<accession>A0ABP7CF02</accession>
<reference evidence="7" key="1">
    <citation type="journal article" date="2019" name="Int. J. Syst. Evol. Microbiol.">
        <title>The Global Catalogue of Microorganisms (GCM) 10K type strain sequencing project: providing services to taxonomists for standard genome sequencing and annotation.</title>
        <authorList>
            <consortium name="The Broad Institute Genomics Platform"/>
            <consortium name="The Broad Institute Genome Sequencing Center for Infectious Disease"/>
            <person name="Wu L."/>
            <person name="Ma J."/>
        </authorList>
    </citation>
    <scope>NUCLEOTIDE SEQUENCE [LARGE SCALE GENOMIC DNA]</scope>
    <source>
        <strain evidence="7">JCM 30742</strain>
    </source>
</reference>
<dbReference type="EMBL" id="BAABEO010000017">
    <property type="protein sequence ID" value="GAA3686036.1"/>
    <property type="molecule type" value="Genomic_DNA"/>
</dbReference>
<evidence type="ECO:0000256" key="3">
    <source>
        <dbReference type="SAM" id="MobiDB-lite"/>
    </source>
</evidence>
<dbReference type="Pfam" id="PF00534">
    <property type="entry name" value="Glycos_transf_1"/>
    <property type="match status" value="1"/>
</dbReference>
<dbReference type="RefSeq" id="WP_345151083.1">
    <property type="nucleotide sequence ID" value="NZ_BAABEO010000017.1"/>
</dbReference>
<dbReference type="InterPro" id="IPR001296">
    <property type="entry name" value="Glyco_trans_1"/>
</dbReference>
<evidence type="ECO:0000313" key="7">
    <source>
        <dbReference type="Proteomes" id="UP001500752"/>
    </source>
</evidence>
<sequence length="406" mass="42903">MSRSHLPRSRNGGLRIAVLAHLHHPIASPYAGGLEAHTAQVVAALTDRGHDVILFAKAGTRVACRHVAVLEGRFTVEGYPDSRAMDRQHGVLDGAMRTAIRSARRGFDVVLNNSLSPVPYTALLGFPTLNVFHTPPLPRIVAVLSGEGWTPDPRHAYVSVSESNARAWRQHLPSLGVIHNGIPLHQWDPTAPRRAGQAVWTGRITPEKGTHVAIAAARRAGVELTLAGPIHDPEYFSLMIEPELDASIRYAGHLDHPSLRTLLSGAEVLVASPLWEEPFGLNVVEALASGTPVAALPAGAMTEIISPAAGVVASRADAEALAEAITAARRLPHGAVALAAQRFSIEHMVERYEAELLRLAGGVPVAGTRPGRGAAAAEAHDAEPAESDPADLERADESAGDPAAGH</sequence>
<name>A0ABP7CF02_9MICC</name>
<keyword evidence="1" id="KW-0328">Glycosyltransferase</keyword>
<feature type="domain" description="Glycosyl transferase family 1" evidence="4">
    <location>
        <begin position="199"/>
        <end position="327"/>
    </location>
</feature>
<dbReference type="Proteomes" id="UP001500752">
    <property type="component" value="Unassembled WGS sequence"/>
</dbReference>
<dbReference type="PANTHER" id="PTHR12526">
    <property type="entry name" value="GLYCOSYLTRANSFERASE"/>
    <property type="match status" value="1"/>
</dbReference>
<dbReference type="SUPFAM" id="SSF53756">
    <property type="entry name" value="UDP-Glycosyltransferase/glycogen phosphorylase"/>
    <property type="match status" value="1"/>
</dbReference>
<proteinExistence type="predicted"/>
<evidence type="ECO:0000313" key="6">
    <source>
        <dbReference type="EMBL" id="GAA3686036.1"/>
    </source>
</evidence>
<keyword evidence="2" id="KW-0808">Transferase</keyword>
<keyword evidence="7" id="KW-1185">Reference proteome</keyword>
<evidence type="ECO:0000256" key="2">
    <source>
        <dbReference type="ARBA" id="ARBA00022679"/>
    </source>
</evidence>
<dbReference type="PANTHER" id="PTHR12526:SF595">
    <property type="entry name" value="BLL5217 PROTEIN"/>
    <property type="match status" value="1"/>
</dbReference>
<evidence type="ECO:0000256" key="1">
    <source>
        <dbReference type="ARBA" id="ARBA00022676"/>
    </source>
</evidence>
<dbReference type="Pfam" id="PF13439">
    <property type="entry name" value="Glyco_transf_4"/>
    <property type="match status" value="1"/>
</dbReference>
<protein>
    <submittedName>
        <fullName evidence="6">Glycosyltransferase family 4 protein</fullName>
    </submittedName>
</protein>
<evidence type="ECO:0000259" key="4">
    <source>
        <dbReference type="Pfam" id="PF00534"/>
    </source>
</evidence>
<dbReference type="InterPro" id="IPR028098">
    <property type="entry name" value="Glyco_trans_4-like_N"/>
</dbReference>